<gene>
    <name evidence="2" type="ORF">EES38_21525</name>
</gene>
<accession>A0A3N9TVW0</accession>
<evidence type="ECO:0000313" key="2">
    <source>
        <dbReference type="EMBL" id="RQW61032.1"/>
    </source>
</evidence>
<evidence type="ECO:0008006" key="4">
    <source>
        <dbReference type="Google" id="ProtNLM"/>
    </source>
</evidence>
<sequence>MGGKSSSSNSTTTNYKTTSGSVGIDGDNNGYVLAGVENSSVKVNVTDGGSVKAALAAMTDANSNVTSMAKTMVAANTDVSKYAIDASSDLGTKALVNAQQATTDAMDIMKNLSLNSDAGTAQEMTKYFMFGAVAIAVAVAVRGKL</sequence>
<name>A0A3N9TVW0_9VIBR</name>
<dbReference type="Proteomes" id="UP000281112">
    <property type="component" value="Unassembled WGS sequence"/>
</dbReference>
<dbReference type="AlphaFoldDB" id="A0A3N9TVW0"/>
<dbReference type="EMBL" id="RJVQ01000021">
    <property type="protein sequence ID" value="RQW61032.1"/>
    <property type="molecule type" value="Genomic_DNA"/>
</dbReference>
<dbReference type="RefSeq" id="WP_124939256.1">
    <property type="nucleotide sequence ID" value="NZ_RJVQ01000021.1"/>
</dbReference>
<organism evidence="2 3">
    <name type="scientific">Vibrio viridaestus</name>
    <dbReference type="NCBI Taxonomy" id="2487322"/>
    <lineage>
        <taxon>Bacteria</taxon>
        <taxon>Pseudomonadati</taxon>
        <taxon>Pseudomonadota</taxon>
        <taxon>Gammaproteobacteria</taxon>
        <taxon>Vibrionales</taxon>
        <taxon>Vibrionaceae</taxon>
        <taxon>Vibrio</taxon>
    </lineage>
</organism>
<keyword evidence="3" id="KW-1185">Reference proteome</keyword>
<evidence type="ECO:0000313" key="3">
    <source>
        <dbReference type="Proteomes" id="UP000281112"/>
    </source>
</evidence>
<dbReference type="OrthoDB" id="9949854at2"/>
<comment type="caution">
    <text evidence="2">The sequence shown here is derived from an EMBL/GenBank/DDBJ whole genome shotgun (WGS) entry which is preliminary data.</text>
</comment>
<evidence type="ECO:0000256" key="1">
    <source>
        <dbReference type="SAM" id="MobiDB-lite"/>
    </source>
</evidence>
<reference evidence="2 3" key="1">
    <citation type="submission" date="2018-11" db="EMBL/GenBank/DDBJ databases">
        <title>Vibrio LJC006 sp. nov., isolated from seawater during the bloom of the enteromorpha.</title>
        <authorList>
            <person name="Liang J."/>
        </authorList>
    </citation>
    <scope>NUCLEOTIDE SEQUENCE [LARGE SCALE GENOMIC DNA]</scope>
    <source>
        <strain evidence="2 3">LJC006</strain>
    </source>
</reference>
<proteinExistence type="predicted"/>
<feature type="region of interest" description="Disordered" evidence="1">
    <location>
        <begin position="1"/>
        <end position="20"/>
    </location>
</feature>
<protein>
    <recommendedName>
        <fullName evidence="4">Chemotaxis protein</fullName>
    </recommendedName>
</protein>